<evidence type="ECO:0000313" key="3">
    <source>
        <dbReference type="Proteomes" id="UP000197277"/>
    </source>
</evidence>
<comment type="caution">
    <text evidence="2">The sequence shown here is derived from an EMBL/GenBank/DDBJ whole genome shotgun (WGS) entry which is preliminary data.</text>
</comment>
<dbReference type="Pfam" id="PF07510">
    <property type="entry name" value="GmrSD_C"/>
    <property type="match status" value="2"/>
</dbReference>
<evidence type="ECO:0000313" key="2">
    <source>
        <dbReference type="EMBL" id="OWP61293.1"/>
    </source>
</evidence>
<dbReference type="PANTHER" id="PTHR35149:SF1">
    <property type="entry name" value="DUF5655 DOMAIN-CONTAINING PROTEIN"/>
    <property type="match status" value="1"/>
</dbReference>
<name>A0A246FFK6_9BACT</name>
<dbReference type="AlphaFoldDB" id="A0A246FFK6"/>
<keyword evidence="3" id="KW-1185">Reference proteome</keyword>
<feature type="domain" description="GmrSD restriction endonucleases C-terminal" evidence="1">
    <location>
        <begin position="37"/>
        <end position="152"/>
    </location>
</feature>
<evidence type="ECO:0000259" key="1">
    <source>
        <dbReference type="Pfam" id="PF07510"/>
    </source>
</evidence>
<dbReference type="EMBL" id="NIRR01000119">
    <property type="protein sequence ID" value="OWP61293.1"/>
    <property type="molecule type" value="Genomic_DNA"/>
</dbReference>
<accession>A0A246FFK6</accession>
<dbReference type="Proteomes" id="UP000197277">
    <property type="component" value="Unassembled WGS sequence"/>
</dbReference>
<reference evidence="2 3" key="1">
    <citation type="submission" date="2017-06" db="EMBL/GenBank/DDBJ databases">
        <title>Hymenobacter amundsenii sp. nov. isolated from regoliths in Antarctica.</title>
        <authorList>
            <person name="Sedlacek I."/>
            <person name="Kralova S."/>
            <person name="Pantucek R."/>
            <person name="Svec P."/>
            <person name="Holochova P."/>
            <person name="Stankova E."/>
            <person name="Vrbovska V."/>
            <person name="Busse H.-J."/>
        </authorList>
    </citation>
    <scope>NUCLEOTIDE SEQUENCE [LARGE SCALE GENOMIC DNA]</scope>
    <source>
        <strain evidence="2 3">CCM 8682</strain>
    </source>
</reference>
<feature type="non-terminal residue" evidence="2">
    <location>
        <position position="153"/>
    </location>
</feature>
<gene>
    <name evidence="2" type="ORF">CDA63_20225</name>
</gene>
<proteinExistence type="predicted"/>
<dbReference type="RefSeq" id="WP_133074301.1">
    <property type="nucleotide sequence ID" value="NZ_NIRR01000119.1"/>
</dbReference>
<feature type="domain" description="GmrSD restriction endonucleases C-terminal" evidence="1">
    <location>
        <begin position="2"/>
        <end position="36"/>
    </location>
</feature>
<sequence length="153" mass="16893">RLVSRIGNLTLFAGELNIAASNNPFLAKKAAYRDACPADDKFRDDFASTNFSGNIIDRARYCLEQIEARSHGDHAELAVLGAEDVHVEHVIPQKIKTNRSKQEFGDWVAYLGVNAEVLHPRLVSRIGNLTLFAGELNIAASNNPFLAKKAAYR</sequence>
<protein>
    <recommendedName>
        <fullName evidence="1">GmrSD restriction endonucleases C-terminal domain-containing protein</fullName>
    </recommendedName>
</protein>
<feature type="non-terminal residue" evidence="2">
    <location>
        <position position="1"/>
    </location>
</feature>
<dbReference type="PANTHER" id="PTHR35149">
    <property type="entry name" value="SLL5132 PROTEIN"/>
    <property type="match status" value="1"/>
</dbReference>
<dbReference type="OrthoDB" id="9798761at2"/>
<organism evidence="2 3">
    <name type="scientific">Hymenobacter amundsenii</name>
    <dbReference type="NCBI Taxonomy" id="2006685"/>
    <lineage>
        <taxon>Bacteria</taxon>
        <taxon>Pseudomonadati</taxon>
        <taxon>Bacteroidota</taxon>
        <taxon>Cytophagia</taxon>
        <taxon>Cytophagales</taxon>
        <taxon>Hymenobacteraceae</taxon>
        <taxon>Hymenobacter</taxon>
    </lineage>
</organism>
<dbReference type="InterPro" id="IPR011089">
    <property type="entry name" value="GmrSD_C"/>
</dbReference>